<dbReference type="Proteomes" id="UP000828390">
    <property type="component" value="Unassembled WGS sequence"/>
</dbReference>
<dbReference type="GO" id="GO:0071880">
    <property type="term" value="P:adenylate cyclase-activating adrenergic receptor signaling pathway"/>
    <property type="evidence" value="ECO:0007669"/>
    <property type="project" value="TreeGrafter"/>
</dbReference>
<evidence type="ECO:0000256" key="7">
    <source>
        <dbReference type="ARBA" id="ARBA00023157"/>
    </source>
</evidence>
<accession>A0A9D4F3L4</accession>
<feature type="transmembrane region" description="Helical" evidence="11">
    <location>
        <begin position="175"/>
        <end position="198"/>
    </location>
</feature>
<sequence length="413" mass="46726">MLNNYTVIGFTKQPLLTHMIEVVTTTKTTTAYEVLMSTYNVTSNASDVVEEETSVTNAAVIGTFLCLTIFLSLVGNVLVCIAVFTDRRLKRLNNMFIVSLAVADLWVSLMVMTFATVNDVTGKWRFGRVYCNIWISSDIMGSTASILNLCMISLDRYIHIRDPLKYARWMTWKKVAIAIALVWTISIIMSFIPINVGWHKSPGQAEVELPPEQCFLEISGTYAIVSSTISFYIPCIVMIGLYCKLYMYARAQVKSINRTLVHNQFGDSRGSGQSSKLSDHKAAVTLGVIMGVFLFCWLPFFILNLYEAYNKNTPFIVFQILTWLGYFNSCLNPIIYSIFNSEFRSAFKRILFPRSCQLCNQDQRNYRYGSPKKVKNGASSKNNSEYLTVKHENGSKASHDSNHPLVDERITAL</sequence>
<feature type="transmembrane region" description="Helical" evidence="11">
    <location>
        <begin position="58"/>
        <end position="84"/>
    </location>
</feature>
<protein>
    <recommendedName>
        <fullName evidence="12">G-protein coupled receptors family 1 profile domain-containing protein</fullName>
    </recommendedName>
</protein>
<dbReference type="PRINTS" id="PR00237">
    <property type="entry name" value="GPCRRHODOPSN"/>
</dbReference>
<dbReference type="InterPro" id="IPR017452">
    <property type="entry name" value="GPCR_Rhodpsn_7TM"/>
</dbReference>
<keyword evidence="7" id="KW-1015">Disulfide bond</keyword>
<keyword evidence="9 10" id="KW-0807">Transducer</keyword>
<evidence type="ECO:0000256" key="9">
    <source>
        <dbReference type="ARBA" id="ARBA00023224"/>
    </source>
</evidence>
<dbReference type="AlphaFoldDB" id="A0A9D4F3L4"/>
<comment type="subcellular location">
    <subcellularLocation>
        <location evidence="1">Cell membrane</location>
        <topology evidence="1">Multi-pass membrane protein</topology>
    </subcellularLocation>
</comment>
<evidence type="ECO:0000256" key="1">
    <source>
        <dbReference type="ARBA" id="ARBA00004651"/>
    </source>
</evidence>
<reference evidence="13" key="1">
    <citation type="journal article" date="2019" name="bioRxiv">
        <title>The Genome of the Zebra Mussel, Dreissena polymorpha: A Resource for Invasive Species Research.</title>
        <authorList>
            <person name="McCartney M.A."/>
            <person name="Auch B."/>
            <person name="Kono T."/>
            <person name="Mallez S."/>
            <person name="Zhang Y."/>
            <person name="Obille A."/>
            <person name="Becker A."/>
            <person name="Abrahante J.E."/>
            <person name="Garbe J."/>
            <person name="Badalamenti J.P."/>
            <person name="Herman A."/>
            <person name="Mangelson H."/>
            <person name="Liachko I."/>
            <person name="Sullivan S."/>
            <person name="Sone E.D."/>
            <person name="Koren S."/>
            <person name="Silverstein K.A.T."/>
            <person name="Beckman K.B."/>
            <person name="Gohl D.M."/>
        </authorList>
    </citation>
    <scope>NUCLEOTIDE SEQUENCE</scope>
    <source>
        <strain evidence="13">Duluth1</strain>
        <tissue evidence="13">Whole animal</tissue>
    </source>
</reference>
<dbReference type="PANTHER" id="PTHR24248">
    <property type="entry name" value="ADRENERGIC RECEPTOR-RELATED G-PROTEIN COUPLED RECEPTOR"/>
    <property type="match status" value="1"/>
</dbReference>
<gene>
    <name evidence="13" type="ORF">DPMN_167611</name>
</gene>
<feature type="domain" description="G-protein coupled receptors family 1 profile" evidence="12">
    <location>
        <begin position="75"/>
        <end position="336"/>
    </location>
</feature>
<dbReference type="SMART" id="SM01381">
    <property type="entry name" value="7TM_GPCR_Srsx"/>
    <property type="match status" value="1"/>
</dbReference>
<comment type="caution">
    <text evidence="13">The sequence shown here is derived from an EMBL/GenBank/DDBJ whole genome shotgun (WGS) entry which is preliminary data.</text>
</comment>
<dbReference type="OrthoDB" id="5957871at2759"/>
<keyword evidence="2" id="KW-1003">Cell membrane</keyword>
<dbReference type="InterPro" id="IPR000276">
    <property type="entry name" value="GPCR_Rhodpsn"/>
</dbReference>
<evidence type="ECO:0000259" key="12">
    <source>
        <dbReference type="PROSITE" id="PS50262"/>
    </source>
</evidence>
<dbReference type="Pfam" id="PF00001">
    <property type="entry name" value="7tm_1"/>
    <property type="match status" value="1"/>
</dbReference>
<proteinExistence type="inferred from homology"/>
<evidence type="ECO:0000256" key="6">
    <source>
        <dbReference type="ARBA" id="ARBA00023136"/>
    </source>
</evidence>
<dbReference type="CDD" id="cd15065">
    <property type="entry name" value="7tmA_Ap5-HTB1-like"/>
    <property type="match status" value="1"/>
</dbReference>
<keyword evidence="5 10" id="KW-0297">G-protein coupled receptor</keyword>
<dbReference type="Gene3D" id="1.20.1070.10">
    <property type="entry name" value="Rhodopsin 7-helix transmembrane proteins"/>
    <property type="match status" value="1"/>
</dbReference>
<keyword evidence="14" id="KW-1185">Reference proteome</keyword>
<feature type="transmembrane region" description="Helical" evidence="11">
    <location>
        <begin position="282"/>
        <end position="303"/>
    </location>
</feature>
<organism evidence="13 14">
    <name type="scientific">Dreissena polymorpha</name>
    <name type="common">Zebra mussel</name>
    <name type="synonym">Mytilus polymorpha</name>
    <dbReference type="NCBI Taxonomy" id="45954"/>
    <lineage>
        <taxon>Eukaryota</taxon>
        <taxon>Metazoa</taxon>
        <taxon>Spiralia</taxon>
        <taxon>Lophotrochozoa</taxon>
        <taxon>Mollusca</taxon>
        <taxon>Bivalvia</taxon>
        <taxon>Autobranchia</taxon>
        <taxon>Heteroconchia</taxon>
        <taxon>Euheterodonta</taxon>
        <taxon>Imparidentia</taxon>
        <taxon>Neoheterodontei</taxon>
        <taxon>Myida</taxon>
        <taxon>Dreissenoidea</taxon>
        <taxon>Dreissenidae</taxon>
        <taxon>Dreissena</taxon>
    </lineage>
</organism>
<evidence type="ECO:0000313" key="14">
    <source>
        <dbReference type="Proteomes" id="UP000828390"/>
    </source>
</evidence>
<evidence type="ECO:0000256" key="4">
    <source>
        <dbReference type="ARBA" id="ARBA00022989"/>
    </source>
</evidence>
<keyword evidence="6 11" id="KW-0472">Membrane</keyword>
<evidence type="ECO:0000256" key="10">
    <source>
        <dbReference type="RuleBase" id="RU000688"/>
    </source>
</evidence>
<dbReference type="FunFam" id="1.20.1070.10:FF:000523">
    <property type="entry name" value="5-hydroxytryptamine receptor 2B"/>
    <property type="match status" value="1"/>
</dbReference>
<dbReference type="GO" id="GO:0005886">
    <property type="term" value="C:plasma membrane"/>
    <property type="evidence" value="ECO:0007669"/>
    <property type="project" value="UniProtKB-SubCell"/>
</dbReference>
<feature type="transmembrane region" description="Helical" evidence="11">
    <location>
        <begin position="96"/>
        <end position="117"/>
    </location>
</feature>
<feature type="transmembrane region" description="Helical" evidence="11">
    <location>
        <begin position="315"/>
        <end position="339"/>
    </location>
</feature>
<feature type="transmembrane region" description="Helical" evidence="11">
    <location>
        <begin position="133"/>
        <end position="154"/>
    </location>
</feature>
<dbReference type="PROSITE" id="PS50262">
    <property type="entry name" value="G_PROTEIN_RECEP_F1_2"/>
    <property type="match status" value="1"/>
</dbReference>
<name>A0A9D4F3L4_DREPO</name>
<dbReference type="EMBL" id="JAIWYP010000008">
    <property type="protein sequence ID" value="KAH3789431.1"/>
    <property type="molecule type" value="Genomic_DNA"/>
</dbReference>
<reference evidence="13" key="2">
    <citation type="submission" date="2020-11" db="EMBL/GenBank/DDBJ databases">
        <authorList>
            <person name="McCartney M.A."/>
            <person name="Auch B."/>
            <person name="Kono T."/>
            <person name="Mallez S."/>
            <person name="Becker A."/>
            <person name="Gohl D.M."/>
            <person name="Silverstein K.A.T."/>
            <person name="Koren S."/>
            <person name="Bechman K.B."/>
            <person name="Herman A."/>
            <person name="Abrahante J.E."/>
            <person name="Garbe J."/>
        </authorList>
    </citation>
    <scope>NUCLEOTIDE SEQUENCE</scope>
    <source>
        <strain evidence="13">Duluth1</strain>
        <tissue evidence="13">Whole animal</tissue>
    </source>
</reference>
<evidence type="ECO:0000256" key="2">
    <source>
        <dbReference type="ARBA" id="ARBA00022475"/>
    </source>
</evidence>
<dbReference type="GO" id="GO:0004989">
    <property type="term" value="F:octopamine receptor activity"/>
    <property type="evidence" value="ECO:0007669"/>
    <property type="project" value="TreeGrafter"/>
</dbReference>
<keyword evidence="8 10" id="KW-0675">Receptor</keyword>
<dbReference type="GO" id="GO:0043410">
    <property type="term" value="P:positive regulation of MAPK cascade"/>
    <property type="evidence" value="ECO:0007669"/>
    <property type="project" value="TreeGrafter"/>
</dbReference>
<evidence type="ECO:0000256" key="11">
    <source>
        <dbReference type="SAM" id="Phobius"/>
    </source>
</evidence>
<keyword evidence="4 11" id="KW-1133">Transmembrane helix</keyword>
<evidence type="ECO:0000313" key="13">
    <source>
        <dbReference type="EMBL" id="KAH3789431.1"/>
    </source>
</evidence>
<evidence type="ECO:0000256" key="3">
    <source>
        <dbReference type="ARBA" id="ARBA00022692"/>
    </source>
</evidence>
<keyword evidence="3 10" id="KW-0812">Transmembrane</keyword>
<evidence type="ECO:0000256" key="5">
    <source>
        <dbReference type="ARBA" id="ARBA00023040"/>
    </source>
</evidence>
<comment type="similarity">
    <text evidence="10">Belongs to the G-protein coupled receptor 1 family.</text>
</comment>
<evidence type="ECO:0000256" key="8">
    <source>
        <dbReference type="ARBA" id="ARBA00023170"/>
    </source>
</evidence>
<dbReference type="PROSITE" id="PS00237">
    <property type="entry name" value="G_PROTEIN_RECEP_F1_1"/>
    <property type="match status" value="1"/>
</dbReference>
<dbReference type="SUPFAM" id="SSF81321">
    <property type="entry name" value="Family A G protein-coupled receptor-like"/>
    <property type="match status" value="1"/>
</dbReference>
<feature type="transmembrane region" description="Helical" evidence="11">
    <location>
        <begin position="218"/>
        <end position="242"/>
    </location>
</feature>
<dbReference type="PANTHER" id="PTHR24248:SF187">
    <property type="entry name" value="OCTOPAMINE RECEPTOR BETA-2R"/>
    <property type="match status" value="1"/>
</dbReference>